<evidence type="ECO:0000313" key="2">
    <source>
        <dbReference type="Proteomes" id="UP001497516"/>
    </source>
</evidence>
<keyword evidence="2" id="KW-1185">Reference proteome</keyword>
<organism evidence="1 2">
    <name type="scientific">Linum trigynum</name>
    <dbReference type="NCBI Taxonomy" id="586398"/>
    <lineage>
        <taxon>Eukaryota</taxon>
        <taxon>Viridiplantae</taxon>
        <taxon>Streptophyta</taxon>
        <taxon>Embryophyta</taxon>
        <taxon>Tracheophyta</taxon>
        <taxon>Spermatophyta</taxon>
        <taxon>Magnoliopsida</taxon>
        <taxon>eudicotyledons</taxon>
        <taxon>Gunneridae</taxon>
        <taxon>Pentapetalae</taxon>
        <taxon>rosids</taxon>
        <taxon>fabids</taxon>
        <taxon>Malpighiales</taxon>
        <taxon>Linaceae</taxon>
        <taxon>Linum</taxon>
    </lineage>
</organism>
<reference evidence="1 2" key="1">
    <citation type="submission" date="2024-04" db="EMBL/GenBank/DDBJ databases">
        <authorList>
            <person name="Fracassetti M."/>
        </authorList>
    </citation>
    <scope>NUCLEOTIDE SEQUENCE [LARGE SCALE GENOMIC DNA]</scope>
</reference>
<dbReference type="Proteomes" id="UP001497516">
    <property type="component" value="Chromosome 3"/>
</dbReference>
<sequence>MGGEWRFGEVGAEDGELGGWTRSRWRMESLEVGECNSQRLCCCWVEENEIEIGDCCLAGMDDSVLSFDIRTNN</sequence>
<accession>A0AAV2DU86</accession>
<name>A0AAV2DU86_9ROSI</name>
<protein>
    <submittedName>
        <fullName evidence="1">Uncharacterized protein</fullName>
    </submittedName>
</protein>
<gene>
    <name evidence="1" type="ORF">LTRI10_LOCUS18731</name>
</gene>
<evidence type="ECO:0000313" key="1">
    <source>
        <dbReference type="EMBL" id="CAL1377047.1"/>
    </source>
</evidence>
<dbReference type="EMBL" id="OZ034816">
    <property type="protein sequence ID" value="CAL1377047.1"/>
    <property type="molecule type" value="Genomic_DNA"/>
</dbReference>
<proteinExistence type="predicted"/>
<dbReference type="AlphaFoldDB" id="A0AAV2DU86"/>